<comment type="similarity">
    <text evidence="1">Belongs to the FLX family.</text>
</comment>
<proteinExistence type="inferred from homology"/>
<dbReference type="InterPro" id="IPR040353">
    <property type="entry name" value="FLX/FLX-like"/>
</dbReference>
<dbReference type="OrthoDB" id="1928946at2759"/>
<comment type="caution">
    <text evidence="7">The sequence shown here is derived from an EMBL/GenBank/DDBJ whole genome shotgun (WGS) entry which is preliminary data.</text>
</comment>
<evidence type="ECO:0000256" key="1">
    <source>
        <dbReference type="ARBA" id="ARBA00005405"/>
    </source>
</evidence>
<dbReference type="PANTHER" id="PTHR33405">
    <property type="entry name" value="PROTEIN FLX-LIKE 2"/>
    <property type="match status" value="1"/>
</dbReference>
<evidence type="ECO:0000256" key="6">
    <source>
        <dbReference type="SAM" id="Coils"/>
    </source>
</evidence>
<evidence type="ECO:0000256" key="3">
    <source>
        <dbReference type="ARBA" id="ARBA00022782"/>
    </source>
</evidence>
<dbReference type="GO" id="GO:0030154">
    <property type="term" value="P:cell differentiation"/>
    <property type="evidence" value="ECO:0007669"/>
    <property type="project" value="UniProtKB-KW"/>
</dbReference>
<organism evidence="7 8">
    <name type="scientific">Cinnamomum micranthum f. kanehirae</name>
    <dbReference type="NCBI Taxonomy" id="337451"/>
    <lineage>
        <taxon>Eukaryota</taxon>
        <taxon>Viridiplantae</taxon>
        <taxon>Streptophyta</taxon>
        <taxon>Embryophyta</taxon>
        <taxon>Tracheophyta</taxon>
        <taxon>Spermatophyta</taxon>
        <taxon>Magnoliopsida</taxon>
        <taxon>Magnoliidae</taxon>
        <taxon>Laurales</taxon>
        <taxon>Lauraceae</taxon>
        <taxon>Cinnamomum</taxon>
    </lineage>
</organism>
<dbReference type="EMBL" id="QPKB01000003">
    <property type="protein sequence ID" value="RWR78909.1"/>
    <property type="molecule type" value="Genomic_DNA"/>
</dbReference>
<name>A0A3S3N1A1_9MAGN</name>
<sequence>MAGRNPKPPHILNLRDYKPPILPHPSLLQNPNALPHPSQILEDRLAAQHHDLQTLLLDNQRLAATHVALKQELSAADLELRRSSAVATDLKADRDARIRDIYEQSLELEAELRSLNAAAEELELVRSDIQKLSAARRELSLQLQAVTADLANAHSELQHFPDIQAELEGMQKEIQRGRAAVEYEKKAHADNLEQSEAMEQSMISMAQEIEKLRVELANAEKRARAAAAAAAAANPGPMDSGTYGNPEVGYGGSSYVDAYSMYQVQGAAETNSSYGSDAVSHGTYDSRTQVQGAVDSVSQYGSAAVPHSPYDMQRAHVHDAADNVSPYGYGAVSHGAYDTQSHGVAENGSQYGPGAVSHGAYGIQRANANK</sequence>
<gene>
    <name evidence="7" type="ORF">CKAN_00746300</name>
</gene>
<protein>
    <submittedName>
        <fullName evidence="7">Protein FLC EXPRESSOR isoform X1</fullName>
    </submittedName>
</protein>
<keyword evidence="5" id="KW-0287">Flowering</keyword>
<dbReference type="PANTHER" id="PTHR33405:SF17">
    <property type="entry name" value="PROTEIN FLC EXPRESSOR"/>
    <property type="match status" value="1"/>
</dbReference>
<evidence type="ECO:0000313" key="8">
    <source>
        <dbReference type="Proteomes" id="UP000283530"/>
    </source>
</evidence>
<dbReference type="STRING" id="337451.A0A3S3N1A1"/>
<keyword evidence="3" id="KW-0221">Differentiation</keyword>
<keyword evidence="8" id="KW-1185">Reference proteome</keyword>
<accession>A0A3S3N1A1</accession>
<dbReference type="Proteomes" id="UP000283530">
    <property type="component" value="Unassembled WGS sequence"/>
</dbReference>
<keyword evidence="4 6" id="KW-0175">Coiled coil</keyword>
<evidence type="ECO:0000256" key="2">
    <source>
        <dbReference type="ARBA" id="ARBA00022473"/>
    </source>
</evidence>
<evidence type="ECO:0000256" key="5">
    <source>
        <dbReference type="ARBA" id="ARBA00023089"/>
    </source>
</evidence>
<dbReference type="GO" id="GO:0009908">
    <property type="term" value="P:flower development"/>
    <property type="evidence" value="ECO:0007669"/>
    <property type="project" value="UniProtKB-KW"/>
</dbReference>
<keyword evidence="2" id="KW-0217">Developmental protein</keyword>
<reference evidence="7 8" key="1">
    <citation type="journal article" date="2019" name="Nat. Plants">
        <title>Stout camphor tree genome fills gaps in understanding of flowering plant genome evolution.</title>
        <authorList>
            <person name="Chaw S.M."/>
            <person name="Liu Y.C."/>
            <person name="Wu Y.W."/>
            <person name="Wang H.Y."/>
            <person name="Lin C.I."/>
            <person name="Wu C.S."/>
            <person name="Ke H.M."/>
            <person name="Chang L.Y."/>
            <person name="Hsu C.Y."/>
            <person name="Yang H.T."/>
            <person name="Sudianto E."/>
            <person name="Hsu M.H."/>
            <person name="Wu K.P."/>
            <person name="Wang L.N."/>
            <person name="Leebens-Mack J.H."/>
            <person name="Tsai I.J."/>
        </authorList>
    </citation>
    <scope>NUCLEOTIDE SEQUENCE [LARGE SCALE GENOMIC DNA]</scope>
    <source>
        <strain evidence="8">cv. Chaw 1501</strain>
        <tissue evidence="7">Young leaves</tissue>
    </source>
</reference>
<feature type="coiled-coil region" evidence="6">
    <location>
        <begin position="98"/>
        <end position="156"/>
    </location>
</feature>
<dbReference type="AlphaFoldDB" id="A0A3S3N1A1"/>
<evidence type="ECO:0000313" key="7">
    <source>
        <dbReference type="EMBL" id="RWR78909.1"/>
    </source>
</evidence>
<evidence type="ECO:0000256" key="4">
    <source>
        <dbReference type="ARBA" id="ARBA00023054"/>
    </source>
</evidence>
<feature type="coiled-coil region" evidence="6">
    <location>
        <begin position="195"/>
        <end position="229"/>
    </location>
</feature>